<evidence type="ECO:0000256" key="4">
    <source>
        <dbReference type="ARBA" id="ARBA00022692"/>
    </source>
</evidence>
<evidence type="ECO:0000256" key="6">
    <source>
        <dbReference type="ARBA" id="ARBA00023136"/>
    </source>
</evidence>
<evidence type="ECO:0000313" key="9">
    <source>
        <dbReference type="EMBL" id="KAH7570078.1"/>
    </source>
</evidence>
<dbReference type="Pfam" id="PF04535">
    <property type="entry name" value="CASP_dom"/>
    <property type="match status" value="2"/>
</dbReference>
<feature type="transmembrane region" description="Helical" evidence="7">
    <location>
        <begin position="38"/>
        <end position="58"/>
    </location>
</feature>
<dbReference type="EMBL" id="JAFEMO010000005">
    <property type="protein sequence ID" value="KAH7570078.1"/>
    <property type="molecule type" value="Genomic_DNA"/>
</dbReference>
<keyword evidence="5 7" id="KW-1133">Transmembrane helix</keyword>
<keyword evidence="6 7" id="KW-0472">Membrane</keyword>
<keyword evidence="4 7" id="KW-0812">Transmembrane</keyword>
<feature type="transmembrane region" description="Helical" evidence="7">
    <location>
        <begin position="189"/>
        <end position="210"/>
    </location>
</feature>
<sequence length="214" mass="23035">MKANSLEVDRDHEAASGDIATPTQQVVINRVLLSILDLILRIIGAIGTLASAIAMGTTTETLPVIIQFNLFRAEYDDLPTFTFFVIANSVVCGYLVLSIPVSIFHVIKSEAKISRIILLIFDTVHATCYESQYNELYLNSVKAMVALLTAGASAAAAIVYLAHKGNASANWSAICQQFDSFCERTSGSLIGSFGTVIMLMLIIITSAVAISRPN</sequence>
<dbReference type="Proteomes" id="UP000827721">
    <property type="component" value="Unassembled WGS sequence"/>
</dbReference>
<dbReference type="NCBIfam" id="TIGR01569">
    <property type="entry name" value="A_tha_TIGR01569"/>
    <property type="match status" value="2"/>
</dbReference>
<feature type="domain" description="Casparian strip membrane protein" evidence="8">
    <location>
        <begin position="143"/>
        <end position="197"/>
    </location>
</feature>
<keyword evidence="10" id="KW-1185">Reference proteome</keyword>
<dbReference type="InterPro" id="IPR006702">
    <property type="entry name" value="CASP_dom"/>
</dbReference>
<organism evidence="9 10">
    <name type="scientific">Xanthoceras sorbifolium</name>
    <dbReference type="NCBI Taxonomy" id="99658"/>
    <lineage>
        <taxon>Eukaryota</taxon>
        <taxon>Viridiplantae</taxon>
        <taxon>Streptophyta</taxon>
        <taxon>Embryophyta</taxon>
        <taxon>Tracheophyta</taxon>
        <taxon>Spermatophyta</taxon>
        <taxon>Magnoliopsida</taxon>
        <taxon>eudicotyledons</taxon>
        <taxon>Gunneridae</taxon>
        <taxon>Pentapetalae</taxon>
        <taxon>rosids</taxon>
        <taxon>malvids</taxon>
        <taxon>Sapindales</taxon>
        <taxon>Sapindaceae</taxon>
        <taxon>Xanthoceroideae</taxon>
        <taxon>Xanthoceras</taxon>
    </lineage>
</organism>
<accession>A0ABQ8I0C4</accession>
<comment type="similarity">
    <text evidence="2 7">Belongs to the Casparian strip membrane proteins (CASP) family.</text>
</comment>
<keyword evidence="3 7" id="KW-1003">Cell membrane</keyword>
<protein>
    <recommendedName>
        <fullName evidence="7">CASP-like protein</fullName>
    </recommendedName>
</protein>
<dbReference type="InterPro" id="IPR006459">
    <property type="entry name" value="CASP/CASPL"/>
</dbReference>
<reference evidence="9 10" key="1">
    <citation type="submission" date="2021-02" db="EMBL/GenBank/DDBJ databases">
        <title>Plant Genome Project.</title>
        <authorList>
            <person name="Zhang R.-G."/>
        </authorList>
    </citation>
    <scope>NUCLEOTIDE SEQUENCE [LARGE SCALE GENOMIC DNA]</scope>
    <source>
        <tissue evidence="9">Leaves</tissue>
    </source>
</reference>
<feature type="domain" description="Casparian strip membrane protein" evidence="8">
    <location>
        <begin position="33"/>
        <end position="127"/>
    </location>
</feature>
<dbReference type="InterPro" id="IPR044173">
    <property type="entry name" value="CASPL"/>
</dbReference>
<comment type="caution">
    <text evidence="9">The sequence shown here is derived from an EMBL/GenBank/DDBJ whole genome shotgun (WGS) entry which is preliminary data.</text>
</comment>
<evidence type="ECO:0000313" key="10">
    <source>
        <dbReference type="Proteomes" id="UP000827721"/>
    </source>
</evidence>
<evidence type="ECO:0000256" key="1">
    <source>
        <dbReference type="ARBA" id="ARBA00004651"/>
    </source>
</evidence>
<evidence type="ECO:0000256" key="7">
    <source>
        <dbReference type="RuleBase" id="RU361233"/>
    </source>
</evidence>
<evidence type="ECO:0000256" key="5">
    <source>
        <dbReference type="ARBA" id="ARBA00022989"/>
    </source>
</evidence>
<evidence type="ECO:0000256" key="2">
    <source>
        <dbReference type="ARBA" id="ARBA00007651"/>
    </source>
</evidence>
<proteinExistence type="inferred from homology"/>
<dbReference type="PANTHER" id="PTHR36488:SF12">
    <property type="entry name" value="CASP-LIKE PROTEIN"/>
    <property type="match status" value="1"/>
</dbReference>
<name>A0ABQ8I0C4_9ROSI</name>
<dbReference type="PANTHER" id="PTHR36488">
    <property type="entry name" value="CASP-LIKE PROTEIN 1U1"/>
    <property type="match status" value="1"/>
</dbReference>
<evidence type="ECO:0000259" key="8">
    <source>
        <dbReference type="Pfam" id="PF04535"/>
    </source>
</evidence>
<comment type="subunit">
    <text evidence="7">Homodimer and heterodimers.</text>
</comment>
<gene>
    <name evidence="9" type="ORF">JRO89_XS05G0041100</name>
</gene>
<feature type="transmembrane region" description="Helical" evidence="7">
    <location>
        <begin position="143"/>
        <end position="162"/>
    </location>
</feature>
<comment type="subcellular location">
    <subcellularLocation>
        <location evidence="1 7">Cell membrane</location>
        <topology evidence="1 7">Multi-pass membrane protein</topology>
    </subcellularLocation>
</comment>
<feature type="transmembrane region" description="Helical" evidence="7">
    <location>
        <begin position="78"/>
        <end position="107"/>
    </location>
</feature>
<evidence type="ECO:0000256" key="3">
    <source>
        <dbReference type="ARBA" id="ARBA00022475"/>
    </source>
</evidence>